<comment type="caution">
    <text evidence="2">The sequence shown here is derived from an EMBL/GenBank/DDBJ whole genome shotgun (WGS) entry which is preliminary data.</text>
</comment>
<reference evidence="2" key="1">
    <citation type="submission" date="2024-03" db="EMBL/GenBank/DDBJ databases">
        <title>WGS assembly of Saponaria officinalis var. Norfolk2.</title>
        <authorList>
            <person name="Jenkins J."/>
            <person name="Shu S."/>
            <person name="Grimwood J."/>
            <person name="Barry K."/>
            <person name="Goodstein D."/>
            <person name="Schmutz J."/>
            <person name="Leebens-Mack J."/>
            <person name="Osbourn A."/>
        </authorList>
    </citation>
    <scope>NUCLEOTIDE SEQUENCE [LARGE SCALE GENOMIC DNA]</scope>
    <source>
        <strain evidence="2">JIC</strain>
    </source>
</reference>
<dbReference type="Proteomes" id="UP001443914">
    <property type="component" value="Unassembled WGS sequence"/>
</dbReference>
<dbReference type="AlphaFoldDB" id="A0AAW1LH30"/>
<sequence length="52" mass="6441">MAFIDLITKNHEYLRSVVKMAWILQIINYCRLFWLWFGAFSYEYQEGKSRIF</sequence>
<evidence type="ECO:0000313" key="2">
    <source>
        <dbReference type="EMBL" id="KAK9734244.1"/>
    </source>
</evidence>
<keyword evidence="3" id="KW-1185">Reference proteome</keyword>
<accession>A0AAW1LH30</accession>
<keyword evidence="1" id="KW-1133">Transmembrane helix</keyword>
<organism evidence="2 3">
    <name type="scientific">Saponaria officinalis</name>
    <name type="common">Common soapwort</name>
    <name type="synonym">Lychnis saponaria</name>
    <dbReference type="NCBI Taxonomy" id="3572"/>
    <lineage>
        <taxon>Eukaryota</taxon>
        <taxon>Viridiplantae</taxon>
        <taxon>Streptophyta</taxon>
        <taxon>Embryophyta</taxon>
        <taxon>Tracheophyta</taxon>
        <taxon>Spermatophyta</taxon>
        <taxon>Magnoliopsida</taxon>
        <taxon>eudicotyledons</taxon>
        <taxon>Gunneridae</taxon>
        <taxon>Pentapetalae</taxon>
        <taxon>Caryophyllales</taxon>
        <taxon>Caryophyllaceae</taxon>
        <taxon>Caryophylleae</taxon>
        <taxon>Saponaria</taxon>
    </lineage>
</organism>
<keyword evidence="1" id="KW-0472">Membrane</keyword>
<proteinExistence type="predicted"/>
<dbReference type="EMBL" id="JBDFQZ010000004">
    <property type="protein sequence ID" value="KAK9734244.1"/>
    <property type="molecule type" value="Genomic_DNA"/>
</dbReference>
<evidence type="ECO:0000256" key="1">
    <source>
        <dbReference type="SAM" id="Phobius"/>
    </source>
</evidence>
<evidence type="ECO:0000313" key="3">
    <source>
        <dbReference type="Proteomes" id="UP001443914"/>
    </source>
</evidence>
<name>A0AAW1LH30_SAPOF</name>
<gene>
    <name evidence="2" type="ORF">RND81_04G125800</name>
</gene>
<protein>
    <submittedName>
        <fullName evidence="2">Uncharacterized protein</fullName>
    </submittedName>
</protein>
<feature type="transmembrane region" description="Helical" evidence="1">
    <location>
        <begin position="20"/>
        <end position="42"/>
    </location>
</feature>
<keyword evidence="1" id="KW-0812">Transmembrane</keyword>